<dbReference type="InterPro" id="IPR004193">
    <property type="entry name" value="Glyco_hydro_13_N"/>
</dbReference>
<dbReference type="Gene3D" id="2.60.40.1180">
    <property type="entry name" value="Golgi alpha-mannosidase II"/>
    <property type="match status" value="1"/>
</dbReference>
<dbReference type="EMBL" id="WHJC01000057">
    <property type="protein sequence ID" value="MPQ43312.1"/>
    <property type="molecule type" value="Genomic_DNA"/>
</dbReference>
<comment type="subunit">
    <text evidence="10">Monomer.</text>
</comment>
<keyword evidence="9 10" id="KW-0119">Carbohydrate metabolism</keyword>
<dbReference type="NCBIfam" id="TIGR01515">
    <property type="entry name" value="branching_enzym"/>
    <property type="match status" value="1"/>
</dbReference>
<dbReference type="FunFam" id="3.20.20.80:FF:000003">
    <property type="entry name" value="1,4-alpha-glucan branching enzyme GlgB"/>
    <property type="match status" value="1"/>
</dbReference>
<keyword evidence="7 10" id="KW-0808">Transferase</keyword>
<keyword evidence="5 10" id="KW-0321">Glycogen metabolism</keyword>
<keyword evidence="14" id="KW-1185">Reference proteome</keyword>
<dbReference type="RefSeq" id="WP_152888725.1">
    <property type="nucleotide sequence ID" value="NZ_WHJC01000057.1"/>
</dbReference>
<dbReference type="PANTHER" id="PTHR43651">
    <property type="entry name" value="1,4-ALPHA-GLUCAN-BRANCHING ENZYME"/>
    <property type="match status" value="1"/>
</dbReference>
<evidence type="ECO:0000313" key="14">
    <source>
        <dbReference type="Proteomes" id="UP000430345"/>
    </source>
</evidence>
<dbReference type="Proteomes" id="UP000430345">
    <property type="component" value="Unassembled WGS sequence"/>
</dbReference>
<dbReference type="FunFam" id="2.60.40.1180:FF:000002">
    <property type="entry name" value="1,4-alpha-glucan branching enzyme GlgB"/>
    <property type="match status" value="1"/>
</dbReference>
<evidence type="ECO:0000256" key="6">
    <source>
        <dbReference type="ARBA" id="ARBA00022676"/>
    </source>
</evidence>
<dbReference type="AlphaFoldDB" id="A0A6I1MM45"/>
<evidence type="ECO:0000256" key="7">
    <source>
        <dbReference type="ARBA" id="ARBA00022679"/>
    </source>
</evidence>
<reference evidence="13 14" key="1">
    <citation type="submission" date="2019-10" db="EMBL/GenBank/DDBJ databases">
        <title>The Genome Sequence of Clostridium tarantellae Isolated from Fish Brain.</title>
        <authorList>
            <person name="Bano L."/>
            <person name="Kiel M."/>
            <person name="Sales G."/>
            <person name="Doxey A.C."/>
            <person name="Mansfield M.J."/>
            <person name="Schiavone M."/>
            <person name="Rossetto O."/>
            <person name="Pirazzini M."/>
            <person name="Dobrindt U."/>
            <person name="Montecucco C."/>
        </authorList>
    </citation>
    <scope>NUCLEOTIDE SEQUENCE [LARGE SCALE GENOMIC DNA]</scope>
    <source>
        <strain evidence="13 14">DSM 3997</strain>
    </source>
</reference>
<protein>
    <recommendedName>
        <fullName evidence="10">1,4-alpha-glucan branching enzyme GlgB</fullName>
        <ecNumber evidence="10">2.4.1.18</ecNumber>
    </recommendedName>
    <alternativeName>
        <fullName evidence="10">1,4-alpha-D-glucan:1,4-alpha-D-glucan 6-glucosyl-transferase</fullName>
    </alternativeName>
    <alternativeName>
        <fullName evidence="10">Alpha-(1-&gt;4)-glucan branching enzyme</fullName>
    </alternativeName>
    <alternativeName>
        <fullName evidence="10">Glycogen branching enzyme</fullName>
        <shortName evidence="10">BE</shortName>
    </alternativeName>
</protein>
<dbReference type="Pfam" id="PF02922">
    <property type="entry name" value="CBM_48"/>
    <property type="match status" value="1"/>
</dbReference>
<keyword evidence="6 10" id="KW-0328">Glycosyltransferase</keyword>
<gene>
    <name evidence="10 13" type="primary">glgB</name>
    <name evidence="13" type="ORF">GBZ86_06020</name>
</gene>
<dbReference type="SUPFAM" id="SSF81296">
    <property type="entry name" value="E set domains"/>
    <property type="match status" value="1"/>
</dbReference>
<dbReference type="GO" id="GO:0005829">
    <property type="term" value="C:cytosol"/>
    <property type="evidence" value="ECO:0007669"/>
    <property type="project" value="TreeGrafter"/>
</dbReference>
<dbReference type="InterPro" id="IPR037439">
    <property type="entry name" value="Branching_enzy"/>
</dbReference>
<dbReference type="GO" id="GO:0005978">
    <property type="term" value="P:glycogen biosynthetic process"/>
    <property type="evidence" value="ECO:0007669"/>
    <property type="project" value="UniProtKB-UniRule"/>
</dbReference>
<sequence>MVKTLEKKELVKKDSSNKNVKNNEVNKSKIKNINNKSNDINKSVKASSEKVVKQAISDLDIYLFHEGKHYQCYEFLGAHFVTEKRKKGVRFTTWAPKAKEVIVVGEFTSWQLKEEYKMEKISETGIWSLFIPGLKDGQTYKYAVKSMNDNLVFKFDPYALKSQLRPKTDSVLVNIEKYKWKDRKWINKRKKGNIYELPMNIYELHLGSWKTKDDKFMTYDELSIELPKYIKKLGYTHVEFMPLNEHPLDASWGYQSTGYYSVTSRYGDLNSLKNLIQELHKNDIGVILDWVPGHFCKDEYGLYKFDGSNTYEYEEGWKAENKGWGTCNFDLGRPEVKSFLISNALFWLKEFHIDGLRVDAVSNMIYLNYGRDSGEWIPNKYGGTENLQGIQFIKELNLAIKNENSGFIVIAEESTSYPNVTKSVDNGGLGFNFKWNMGWMNDTLKYIEKDAVHRKYHHNNLTFAMMYNHSEKFILPISHDEVVHGKKSLVDKMWGDYWNKFAGLRLYIAYMFGHPGKKLLFMGSEFAQFIEWREYEELEWKLIDEFDMHRNTHNFFKEMNTFYIENKALWQLDYDLNGFQWIDADNKDQSILIFIRRGKKEEDTLIFICNFTPVVYYNFDIGVPYLWSYKQVFNTDSFKFGGSNQIIDEILYAKKKKCHNQPYKLTIKVPPMAVLILGKNKSK</sequence>
<dbReference type="InterPro" id="IPR044143">
    <property type="entry name" value="GlgB_N_E_set_prok"/>
</dbReference>
<name>A0A6I1MM45_9CLOT</name>
<organism evidence="13 14">
    <name type="scientific">Clostridium tarantellae</name>
    <dbReference type="NCBI Taxonomy" id="39493"/>
    <lineage>
        <taxon>Bacteria</taxon>
        <taxon>Bacillati</taxon>
        <taxon>Bacillota</taxon>
        <taxon>Clostridia</taxon>
        <taxon>Eubacteriales</taxon>
        <taxon>Clostridiaceae</taxon>
        <taxon>Clostridium</taxon>
    </lineage>
</organism>
<comment type="function">
    <text evidence="2 10">Catalyzes the formation of the alpha-1,6-glucosidic linkages in glycogen by scission of a 1,4-alpha-linked oligosaccharide from growing alpha-1,4-glucan chains and the subsequent attachment of the oligosaccharide to the alpha-1,6 position.</text>
</comment>
<dbReference type="Gene3D" id="2.60.40.10">
    <property type="entry name" value="Immunoglobulins"/>
    <property type="match status" value="1"/>
</dbReference>
<dbReference type="SMART" id="SM00642">
    <property type="entry name" value="Aamy"/>
    <property type="match status" value="1"/>
</dbReference>
<evidence type="ECO:0000256" key="4">
    <source>
        <dbReference type="ARBA" id="ARBA00009000"/>
    </source>
</evidence>
<evidence type="ECO:0000256" key="8">
    <source>
        <dbReference type="ARBA" id="ARBA00023056"/>
    </source>
</evidence>
<evidence type="ECO:0000259" key="12">
    <source>
        <dbReference type="SMART" id="SM00642"/>
    </source>
</evidence>
<dbReference type="OrthoDB" id="9800174at2"/>
<feature type="active site" description="Proton donor" evidence="10 11">
    <location>
        <position position="412"/>
    </location>
</feature>
<dbReference type="InterPro" id="IPR017853">
    <property type="entry name" value="GH"/>
</dbReference>
<dbReference type="EC" id="2.4.1.18" evidence="10"/>
<dbReference type="PIRSF" id="PIRSF000463">
    <property type="entry name" value="GlgB"/>
    <property type="match status" value="1"/>
</dbReference>
<feature type="domain" description="Glycosyl hydrolase family 13 catalytic" evidence="12">
    <location>
        <begin position="203"/>
        <end position="563"/>
    </location>
</feature>
<dbReference type="InterPro" id="IPR013783">
    <property type="entry name" value="Ig-like_fold"/>
</dbReference>
<proteinExistence type="inferred from homology"/>
<dbReference type="SUPFAM" id="SSF51011">
    <property type="entry name" value="Glycosyl hydrolase domain"/>
    <property type="match status" value="1"/>
</dbReference>
<dbReference type="CDD" id="cd02855">
    <property type="entry name" value="E_set_GBE_prok_N"/>
    <property type="match status" value="1"/>
</dbReference>
<dbReference type="Gene3D" id="3.20.20.80">
    <property type="entry name" value="Glycosidases"/>
    <property type="match status" value="1"/>
</dbReference>
<comment type="catalytic activity">
    <reaction evidence="1 10">
        <text>Transfers a segment of a (1-&gt;4)-alpha-D-glucan chain to a primary hydroxy group in a similar glucan chain.</text>
        <dbReference type="EC" id="2.4.1.18"/>
    </reaction>
</comment>
<evidence type="ECO:0000256" key="3">
    <source>
        <dbReference type="ARBA" id="ARBA00004964"/>
    </source>
</evidence>
<dbReference type="InterPro" id="IPR014756">
    <property type="entry name" value="Ig_E-set"/>
</dbReference>
<comment type="pathway">
    <text evidence="3 10">Glycan biosynthesis; glycogen biosynthesis.</text>
</comment>
<evidence type="ECO:0000256" key="1">
    <source>
        <dbReference type="ARBA" id="ARBA00000826"/>
    </source>
</evidence>
<dbReference type="CDD" id="cd11322">
    <property type="entry name" value="AmyAc_Glg_BE"/>
    <property type="match status" value="1"/>
</dbReference>
<dbReference type="GO" id="GO:0004553">
    <property type="term" value="F:hydrolase activity, hydrolyzing O-glycosyl compounds"/>
    <property type="evidence" value="ECO:0007669"/>
    <property type="project" value="InterPro"/>
</dbReference>
<dbReference type="SUPFAM" id="SSF51445">
    <property type="entry name" value="(Trans)glycosidases"/>
    <property type="match status" value="1"/>
</dbReference>
<dbReference type="Pfam" id="PF02806">
    <property type="entry name" value="Alpha-amylase_C"/>
    <property type="match status" value="1"/>
</dbReference>
<evidence type="ECO:0000256" key="11">
    <source>
        <dbReference type="PIRSR" id="PIRSR000463-1"/>
    </source>
</evidence>
<feature type="active site" description="Nucleophile" evidence="10 11">
    <location>
        <position position="359"/>
    </location>
</feature>
<comment type="caution">
    <text evidence="13">The sequence shown here is derived from an EMBL/GenBank/DDBJ whole genome shotgun (WGS) entry which is preliminary data.</text>
</comment>
<dbReference type="InterPro" id="IPR006048">
    <property type="entry name" value="A-amylase/branching_C"/>
</dbReference>
<dbReference type="GO" id="GO:0043169">
    <property type="term" value="F:cation binding"/>
    <property type="evidence" value="ECO:0007669"/>
    <property type="project" value="InterPro"/>
</dbReference>
<dbReference type="UniPathway" id="UPA00164"/>
<evidence type="ECO:0000313" key="13">
    <source>
        <dbReference type="EMBL" id="MPQ43312.1"/>
    </source>
</evidence>
<dbReference type="InterPro" id="IPR006407">
    <property type="entry name" value="GlgB"/>
</dbReference>
<evidence type="ECO:0000256" key="5">
    <source>
        <dbReference type="ARBA" id="ARBA00022600"/>
    </source>
</evidence>
<dbReference type="NCBIfam" id="NF003811">
    <property type="entry name" value="PRK05402.1"/>
    <property type="match status" value="1"/>
</dbReference>
<dbReference type="PANTHER" id="PTHR43651:SF3">
    <property type="entry name" value="1,4-ALPHA-GLUCAN-BRANCHING ENZYME"/>
    <property type="match status" value="1"/>
</dbReference>
<dbReference type="InterPro" id="IPR006047">
    <property type="entry name" value="GH13_cat_dom"/>
</dbReference>
<evidence type="ECO:0000256" key="10">
    <source>
        <dbReference type="HAMAP-Rule" id="MF_00685"/>
    </source>
</evidence>
<evidence type="ECO:0000256" key="2">
    <source>
        <dbReference type="ARBA" id="ARBA00002953"/>
    </source>
</evidence>
<dbReference type="Pfam" id="PF00128">
    <property type="entry name" value="Alpha-amylase"/>
    <property type="match status" value="1"/>
</dbReference>
<dbReference type="HAMAP" id="MF_00685">
    <property type="entry name" value="GlgB"/>
    <property type="match status" value="1"/>
</dbReference>
<dbReference type="GO" id="GO:0003844">
    <property type="term" value="F:1,4-alpha-glucan branching enzyme activity"/>
    <property type="evidence" value="ECO:0007669"/>
    <property type="project" value="UniProtKB-UniRule"/>
</dbReference>
<comment type="similarity">
    <text evidence="4 10">Belongs to the glycosyl hydrolase 13 family. GlgB subfamily.</text>
</comment>
<dbReference type="InterPro" id="IPR013780">
    <property type="entry name" value="Glyco_hydro_b"/>
</dbReference>
<keyword evidence="8 10" id="KW-0320">Glycogen biosynthesis</keyword>
<dbReference type="NCBIfam" id="NF008967">
    <property type="entry name" value="PRK12313.1"/>
    <property type="match status" value="1"/>
</dbReference>
<evidence type="ECO:0000256" key="9">
    <source>
        <dbReference type="ARBA" id="ARBA00023277"/>
    </source>
</evidence>
<accession>A0A6I1MM45</accession>